<dbReference type="GO" id="GO:0010508">
    <property type="term" value="P:positive regulation of autophagy"/>
    <property type="evidence" value="ECO:0007669"/>
    <property type="project" value="TreeGrafter"/>
</dbReference>
<protein>
    <submittedName>
        <fullName evidence="3">Uncharacterized protein</fullName>
    </submittedName>
</protein>
<dbReference type="Pfam" id="PF12257">
    <property type="entry name" value="IML1"/>
    <property type="match status" value="1"/>
</dbReference>
<gene>
    <name evidence="3" type="ORF">CTOB1V02_LOCUS9529</name>
</gene>
<accession>A0A7R8WMD2</accession>
<evidence type="ECO:0000259" key="2">
    <source>
        <dbReference type="Pfam" id="PF23013"/>
    </source>
</evidence>
<organism evidence="3">
    <name type="scientific">Cyprideis torosa</name>
    <dbReference type="NCBI Taxonomy" id="163714"/>
    <lineage>
        <taxon>Eukaryota</taxon>
        <taxon>Metazoa</taxon>
        <taxon>Ecdysozoa</taxon>
        <taxon>Arthropoda</taxon>
        <taxon>Crustacea</taxon>
        <taxon>Oligostraca</taxon>
        <taxon>Ostracoda</taxon>
        <taxon>Podocopa</taxon>
        <taxon>Podocopida</taxon>
        <taxon>Cytherocopina</taxon>
        <taxon>Cytheroidea</taxon>
        <taxon>Cytherideidae</taxon>
        <taxon>Cyprideis</taxon>
    </lineage>
</organism>
<reference evidence="3" key="1">
    <citation type="submission" date="2020-11" db="EMBL/GenBank/DDBJ databases">
        <authorList>
            <person name="Tran Van P."/>
        </authorList>
    </citation>
    <scope>NUCLEOTIDE SEQUENCE</scope>
</reference>
<dbReference type="OrthoDB" id="6378561at2759"/>
<dbReference type="EMBL" id="OB663776">
    <property type="protein sequence ID" value="CAD7231684.1"/>
    <property type="molecule type" value="Genomic_DNA"/>
</dbReference>
<name>A0A7R8WMD2_9CRUS</name>
<dbReference type="GO" id="GO:0005096">
    <property type="term" value="F:GTPase activator activity"/>
    <property type="evidence" value="ECO:0007669"/>
    <property type="project" value="InterPro"/>
</dbReference>
<dbReference type="PANTHER" id="PTHR13179:SF8">
    <property type="entry name" value="GATOR COMPLEX PROTEIN DEPDC5"/>
    <property type="match status" value="1"/>
</dbReference>
<evidence type="ECO:0000259" key="1">
    <source>
        <dbReference type="Pfam" id="PF12257"/>
    </source>
</evidence>
<dbReference type="AlphaFoldDB" id="A0A7R8WMD2"/>
<proteinExistence type="predicted"/>
<dbReference type="InterPro" id="IPR055213">
    <property type="entry name" value="IML1_double_psi_beta_barrel"/>
</dbReference>
<dbReference type="InterPro" id="IPR027244">
    <property type="entry name" value="IML1"/>
</dbReference>
<feature type="non-terminal residue" evidence="3">
    <location>
        <position position="1"/>
    </location>
</feature>
<dbReference type="GO" id="GO:1904262">
    <property type="term" value="P:negative regulation of TORC1 signaling"/>
    <property type="evidence" value="ECO:0007669"/>
    <property type="project" value="TreeGrafter"/>
</dbReference>
<dbReference type="InterPro" id="IPR048255">
    <property type="entry name" value="IML1_N"/>
</dbReference>
<dbReference type="Pfam" id="PF23013">
    <property type="entry name" value="IML1_N"/>
    <property type="match status" value="1"/>
</dbReference>
<dbReference type="GO" id="GO:0005765">
    <property type="term" value="C:lysosomal membrane"/>
    <property type="evidence" value="ECO:0007669"/>
    <property type="project" value="TreeGrafter"/>
</dbReference>
<dbReference type="PANTHER" id="PTHR13179">
    <property type="entry name" value="DEP DOMAIN CONTAINING PROTEIN 5"/>
    <property type="match status" value="1"/>
</dbReference>
<sequence length="461" mass="53403">MPVTEQVDEEAEVMKFKLQIHSRQNCAADLVLNARDLPGAKYGNVVEIFPTDVDAPHLLLQISPPKDKIAIAKDVVSMEQEIAKTFNFKVFSEVTVLLVDPEEVALDSVEVVFRDQYFARSDMWKIKACLENTCIYLNKKVEFCGGTVRCSVYEMWSKGDRVGSGIVNKDTKIVFRSSTAMVYLFIQMSSEMWEFDHFGYLYFEKAVKGFLNELFQKWKKFGANHEVTIVLFSRTFYEEAKSLEEFPEDMRHCVRQDYKGRFYEDFYRVAIQKERYDDWGPTLLSLKKIFYEYPEKVEQCHARQGVAIPHGVNSTAEQGNFLEVLNISLNVFEKHYMDRSFERCGQISYVITPGVGYFEVDRDLCNITKQRIIDNGIGSDLICLGEQPLYAVPLFRYNNKLSCVDDFSIPHWINLSFYSMPHSKTGYNTFVPRVRVPPSVKARLREGKVHLPCSYQVRIPK</sequence>
<dbReference type="GO" id="GO:1990130">
    <property type="term" value="C:GATOR1 complex"/>
    <property type="evidence" value="ECO:0007669"/>
    <property type="project" value="TreeGrafter"/>
</dbReference>
<evidence type="ECO:0000313" key="3">
    <source>
        <dbReference type="EMBL" id="CAD7231684.1"/>
    </source>
</evidence>
<feature type="domain" description="Vacuolar membrane-associated protein Iml1 N-terminal" evidence="1">
    <location>
        <begin position="109"/>
        <end position="397"/>
    </location>
</feature>
<dbReference type="GO" id="GO:0034198">
    <property type="term" value="P:cellular response to amino acid starvation"/>
    <property type="evidence" value="ECO:0007669"/>
    <property type="project" value="TreeGrafter"/>
</dbReference>
<feature type="domain" description="IML1 N-terminal double psi beta-barrel" evidence="2">
    <location>
        <begin position="15"/>
        <end position="96"/>
    </location>
</feature>